<name>A0ABN7SAZ9_THEXY</name>
<dbReference type="EMBL" id="CAJRAY010000100">
    <property type="protein sequence ID" value="CAG5093087.1"/>
    <property type="molecule type" value="Genomic_DNA"/>
</dbReference>
<accession>A0ABN7SAZ9</accession>
<feature type="domain" description="Amidase" evidence="1">
    <location>
        <begin position="293"/>
        <end position="385"/>
    </location>
</feature>
<dbReference type="GO" id="GO:0016874">
    <property type="term" value="F:ligase activity"/>
    <property type="evidence" value="ECO:0007669"/>
    <property type="project" value="UniProtKB-KW"/>
</dbReference>
<dbReference type="InterPro" id="IPR036928">
    <property type="entry name" value="AS_sf"/>
</dbReference>
<dbReference type="Gene3D" id="3.90.1300.10">
    <property type="entry name" value="Amidase signature (AS) domain"/>
    <property type="match status" value="1"/>
</dbReference>
<proteinExistence type="predicted"/>
<dbReference type="EC" id="6.3.5.-" evidence="2"/>
<dbReference type="Proteomes" id="UP000681526">
    <property type="component" value="Unassembled WGS sequence"/>
</dbReference>
<dbReference type="SUPFAM" id="SSF75304">
    <property type="entry name" value="Amidase signature (AS) enzymes"/>
    <property type="match status" value="1"/>
</dbReference>
<reference evidence="2 3" key="1">
    <citation type="submission" date="2021-04" db="EMBL/GenBank/DDBJ databases">
        <authorList>
            <person name="Rakotoarivonina H."/>
        </authorList>
    </citation>
    <scope>NUCLEOTIDE SEQUENCE [LARGE SCALE GENOMIC DNA]</scope>
    <source>
        <strain evidence="2 3">XE</strain>
    </source>
</reference>
<dbReference type="PROSITE" id="PS00571">
    <property type="entry name" value="AMIDASES"/>
    <property type="match status" value="1"/>
</dbReference>
<dbReference type="PANTHER" id="PTHR46310:SF7">
    <property type="entry name" value="AMIDASE 1"/>
    <property type="match status" value="1"/>
</dbReference>
<evidence type="ECO:0000313" key="2">
    <source>
        <dbReference type="EMBL" id="CAG5093087.1"/>
    </source>
</evidence>
<dbReference type="NCBIfam" id="NF006169">
    <property type="entry name" value="PRK08310.1"/>
    <property type="match status" value="1"/>
</dbReference>
<dbReference type="RefSeq" id="WP_213486867.1">
    <property type="nucleotide sequence ID" value="NZ_CAJRAY010000100.1"/>
</dbReference>
<comment type="caution">
    <text evidence="2">The sequence shown here is derived from an EMBL/GenBank/DDBJ whole genome shotgun (WGS) entry which is preliminary data.</text>
</comment>
<evidence type="ECO:0000313" key="3">
    <source>
        <dbReference type="Proteomes" id="UP000681526"/>
    </source>
</evidence>
<dbReference type="InterPro" id="IPR020556">
    <property type="entry name" value="Amidase_CS"/>
</dbReference>
<protein>
    <submittedName>
        <fullName evidence="2">Glutamyl-tRNA(Gln) amidotransferase subunit A</fullName>
        <ecNumber evidence="2">6.3.5.-</ecNumber>
    </submittedName>
</protein>
<organism evidence="2 3">
    <name type="scientific">Thermobacillus xylanilyticus</name>
    <dbReference type="NCBI Taxonomy" id="76633"/>
    <lineage>
        <taxon>Bacteria</taxon>
        <taxon>Bacillati</taxon>
        <taxon>Bacillota</taxon>
        <taxon>Bacilli</taxon>
        <taxon>Bacillales</taxon>
        <taxon>Paenibacillaceae</taxon>
        <taxon>Thermobacillus</taxon>
    </lineage>
</organism>
<keyword evidence="2" id="KW-0436">Ligase</keyword>
<dbReference type="InterPro" id="IPR023631">
    <property type="entry name" value="Amidase_dom"/>
</dbReference>
<gene>
    <name evidence="2" type="primary">txxe 3714-gatA</name>
    <name evidence="2" type="ORF">TXXE_19225</name>
</gene>
<keyword evidence="3" id="KW-1185">Reference proteome</keyword>
<dbReference type="Pfam" id="PF01425">
    <property type="entry name" value="Amidase"/>
    <property type="match status" value="2"/>
</dbReference>
<feature type="domain" description="Amidase" evidence="1">
    <location>
        <begin position="20"/>
        <end position="197"/>
    </location>
</feature>
<sequence length="409" mass="43734">MTDQWGAFCNDRICLDPPAQGPLSGMTFAVKDVFDIEGYVCGAGSPDWKRTHPPAERHADAVEALLQSGARLIGTTHTDELMFSLNGENYHYGTPINPKAVQHIPGGSSSGSAVAVAAGLVDFALGTDTGGSVRVPASYCGVYGMRPTHGAVSMKGVVPLAPSFDTVGWFACDPGTLLKVGQALLNGRQDDSASRKPFARMLVGTDLVAVLEPHDAKALTETVRRIISASGLESQDVTVAEEGIGEWMGVFRRLQGAEIWRTHGAWIRSAKPRFGPGIAERFSWSSTLQDLDMGKELEARKNIRKRMLELVGEDGLLILPTAAGTAPLRNTQGEEMEKKRNRTLTLSCAAGLSGFPQLTLPWCASNGLPLGVSLIAGPRQDLRLLRFAIELAKKTGISHPASGNLVRQP</sequence>
<evidence type="ECO:0000259" key="1">
    <source>
        <dbReference type="Pfam" id="PF01425"/>
    </source>
</evidence>
<dbReference type="PANTHER" id="PTHR46310">
    <property type="entry name" value="AMIDASE 1"/>
    <property type="match status" value="1"/>
</dbReference>